<evidence type="ECO:0000256" key="1">
    <source>
        <dbReference type="ARBA" id="ARBA00004245"/>
    </source>
</evidence>
<comment type="similarity">
    <text evidence="2">Belongs to the SF-assemblin family.</text>
</comment>
<keyword evidence="6" id="KW-0206">Cytoskeleton</keyword>
<comment type="caution">
    <text evidence="8">The sequence shown here is derived from an EMBL/GenBank/DDBJ whole genome shotgun (WGS) entry which is preliminary data.</text>
</comment>
<evidence type="ECO:0000256" key="4">
    <source>
        <dbReference type="ARBA" id="ARBA00022701"/>
    </source>
</evidence>
<dbReference type="AlphaFoldDB" id="A0A151GZJ2"/>
<keyword evidence="4" id="KW-0493">Microtubule</keyword>
<comment type="subcellular location">
    <subcellularLocation>
        <location evidence="1">Cytoplasm</location>
        <location evidence="1">Cytoskeleton</location>
    </subcellularLocation>
</comment>
<dbReference type="PANTHER" id="PTHR40412:SF1">
    <property type="entry name" value="SF-ASSEMBLIN"/>
    <property type="match status" value="1"/>
</dbReference>
<dbReference type="GO" id="GO:0005874">
    <property type="term" value="C:microtubule"/>
    <property type="evidence" value="ECO:0007669"/>
    <property type="project" value="UniProtKB-KW"/>
</dbReference>
<dbReference type="InterPro" id="IPR008374">
    <property type="entry name" value="SF_assemblin/giardin_b"/>
</dbReference>
<evidence type="ECO:0000256" key="6">
    <source>
        <dbReference type="ARBA" id="ARBA00023212"/>
    </source>
</evidence>
<proteinExistence type="inferred from homology"/>
<evidence type="ECO:0000256" key="3">
    <source>
        <dbReference type="ARBA" id="ARBA00022490"/>
    </source>
</evidence>
<keyword evidence="5 7" id="KW-0175">Coiled coil</keyword>
<feature type="coiled-coil region" evidence="7">
    <location>
        <begin position="92"/>
        <end position="166"/>
    </location>
</feature>
<dbReference type="OrthoDB" id="330536at2759"/>
<reference evidence="9" key="1">
    <citation type="submission" date="2016-03" db="EMBL/GenBank/DDBJ databases">
        <authorList>
            <person name="Sibley D."/>
            <person name="Venepally P."/>
            <person name="Karamycheva S."/>
            <person name="Hadjithomas M."/>
            <person name="Khan A."/>
            <person name="Brunk B."/>
            <person name="Roos D."/>
            <person name="Caler E."/>
            <person name="Lorenzi H."/>
        </authorList>
    </citation>
    <scope>NUCLEOTIDE SEQUENCE [LARGE SCALE GENOMIC DNA]</scope>
    <source>
        <strain evidence="9">TgCatPRC2</strain>
    </source>
</reference>
<evidence type="ECO:0000313" key="9">
    <source>
        <dbReference type="Proteomes" id="UP000075225"/>
    </source>
</evidence>
<evidence type="ECO:0000256" key="7">
    <source>
        <dbReference type="SAM" id="Coils"/>
    </source>
</evidence>
<dbReference type="Pfam" id="PF06705">
    <property type="entry name" value="SF-assemblin"/>
    <property type="match status" value="1"/>
</dbReference>
<protein>
    <submittedName>
        <fullName evidence="8">SF-assemblin/beta giardin protein</fullName>
    </submittedName>
</protein>
<gene>
    <name evidence="8" type="ORF">TGPRC2_307840</name>
</gene>
<dbReference type="VEuPathDB" id="ToxoDB:TGPRC2_307840"/>
<evidence type="ECO:0000256" key="2">
    <source>
        <dbReference type="ARBA" id="ARBA00005678"/>
    </source>
</evidence>
<evidence type="ECO:0000256" key="5">
    <source>
        <dbReference type="ARBA" id="ARBA00023054"/>
    </source>
</evidence>
<accession>A0A151GZJ2</accession>
<dbReference type="PANTHER" id="PTHR40412">
    <property type="entry name" value="SF-ASSEMBLIN"/>
    <property type="match status" value="1"/>
</dbReference>
<dbReference type="GO" id="GO:0005200">
    <property type="term" value="F:structural constituent of cytoskeleton"/>
    <property type="evidence" value="ECO:0007669"/>
    <property type="project" value="InterPro"/>
</dbReference>
<keyword evidence="3" id="KW-0963">Cytoplasm</keyword>
<name>A0A151GZJ2_TOXGO</name>
<sequence>MAYAGQSTRSKLAVLSERIHGFEKQMECEAKQRREGEEGRLLAIREAITKLEKTLNAEIKRRVEANKALQAMFESQLLGVQDKLSSVFVEKFEQLQCALDALNDRLAVVEREFTVEREKQTKEWEEKTELLGRDMAAIQNSREQKYDQVREELEEAKRVRERGEEKFQTFVLEEVAALKNGLILESQVSYRCSRNSSLIATF</sequence>
<dbReference type="PRINTS" id="PR01799">
    <property type="entry name" value="SFASSEMBLIN"/>
</dbReference>
<organism evidence="8 9">
    <name type="scientific">Toxoplasma gondii TgCatPRC2</name>
    <dbReference type="NCBI Taxonomy" id="1130821"/>
    <lineage>
        <taxon>Eukaryota</taxon>
        <taxon>Sar</taxon>
        <taxon>Alveolata</taxon>
        <taxon>Apicomplexa</taxon>
        <taxon>Conoidasida</taxon>
        <taxon>Coccidia</taxon>
        <taxon>Eucoccidiorida</taxon>
        <taxon>Eimeriorina</taxon>
        <taxon>Sarcocystidae</taxon>
        <taxon>Toxoplasma</taxon>
    </lineage>
</organism>
<dbReference type="EMBL" id="AHZP02002953">
    <property type="protein sequence ID" value="KYK62541.1"/>
    <property type="molecule type" value="Genomic_DNA"/>
</dbReference>
<evidence type="ECO:0000313" key="8">
    <source>
        <dbReference type="EMBL" id="KYK62541.1"/>
    </source>
</evidence>
<dbReference type="Proteomes" id="UP000075225">
    <property type="component" value="Unassembled WGS sequence"/>
</dbReference>